<reference evidence="3 4" key="1">
    <citation type="journal article" date="2018" name="Mol. Ecol.">
        <title>The obligate alkalophilic soda-lake fungus Sodiomyces alkalinus has shifted to a protein diet.</title>
        <authorList>
            <person name="Grum-Grzhimaylo A.A."/>
            <person name="Falkoski D.L."/>
            <person name="van den Heuvel J."/>
            <person name="Valero-Jimenez C.A."/>
            <person name="Min B."/>
            <person name="Choi I.G."/>
            <person name="Lipzen A."/>
            <person name="Daum C.G."/>
            <person name="Aanen D.K."/>
            <person name="Tsang A."/>
            <person name="Henrissat B."/>
            <person name="Bilanenko E.N."/>
            <person name="de Vries R.P."/>
            <person name="van Kan J.A.L."/>
            <person name="Grigoriev I.V."/>
            <person name="Debets A.J.M."/>
        </authorList>
    </citation>
    <scope>NUCLEOTIDE SEQUENCE [LARGE SCALE GENOMIC DNA]</scope>
    <source>
        <strain evidence="3 4">F11</strain>
    </source>
</reference>
<sequence length="168" mass="18633">MGKLARFLSGSYLPSSKRTRVSRRKQHDEIPFNPPHQNRKSRLRLTPGFSFASFSPSWGGGKRTGPSALSLVCISRPVWRRGRLEVADARTFVSSYAICSGISFRSPGVFGPGRRTGRAARAVGLVVLLTWVSEILLFVLFFLFFFCLLVVWPGGILFAARELVLTGL</sequence>
<protein>
    <submittedName>
        <fullName evidence="3">Uncharacterized protein</fullName>
    </submittedName>
</protein>
<evidence type="ECO:0000313" key="4">
    <source>
        <dbReference type="Proteomes" id="UP000272025"/>
    </source>
</evidence>
<gene>
    <name evidence="3" type="ORF">SODALDRAFT_144763</name>
</gene>
<keyword evidence="4" id="KW-1185">Reference proteome</keyword>
<dbReference type="EMBL" id="ML119053">
    <property type="protein sequence ID" value="ROT40060.1"/>
    <property type="molecule type" value="Genomic_DNA"/>
</dbReference>
<proteinExistence type="predicted"/>
<dbReference type="RefSeq" id="XP_028467866.1">
    <property type="nucleotide sequence ID" value="XM_028606820.1"/>
</dbReference>
<dbReference type="AlphaFoldDB" id="A0A3N2PZW0"/>
<accession>A0A3N2PZW0</accession>
<keyword evidence="2" id="KW-0812">Transmembrane</keyword>
<keyword evidence="2" id="KW-0472">Membrane</keyword>
<dbReference type="Proteomes" id="UP000272025">
    <property type="component" value="Unassembled WGS sequence"/>
</dbReference>
<name>A0A3N2PZW0_SODAK</name>
<dbReference type="GeneID" id="39575298"/>
<organism evidence="3 4">
    <name type="scientific">Sodiomyces alkalinus (strain CBS 110278 / VKM F-3762 / F11)</name>
    <name type="common">Alkaliphilic filamentous fungus</name>
    <dbReference type="NCBI Taxonomy" id="1314773"/>
    <lineage>
        <taxon>Eukaryota</taxon>
        <taxon>Fungi</taxon>
        <taxon>Dikarya</taxon>
        <taxon>Ascomycota</taxon>
        <taxon>Pezizomycotina</taxon>
        <taxon>Sordariomycetes</taxon>
        <taxon>Hypocreomycetidae</taxon>
        <taxon>Glomerellales</taxon>
        <taxon>Plectosphaerellaceae</taxon>
        <taxon>Sodiomyces</taxon>
    </lineage>
</organism>
<evidence type="ECO:0000256" key="2">
    <source>
        <dbReference type="SAM" id="Phobius"/>
    </source>
</evidence>
<evidence type="ECO:0000313" key="3">
    <source>
        <dbReference type="EMBL" id="ROT40060.1"/>
    </source>
</evidence>
<feature type="region of interest" description="Disordered" evidence="1">
    <location>
        <begin position="16"/>
        <end position="39"/>
    </location>
</feature>
<evidence type="ECO:0000256" key="1">
    <source>
        <dbReference type="SAM" id="MobiDB-lite"/>
    </source>
</evidence>
<feature type="transmembrane region" description="Helical" evidence="2">
    <location>
        <begin position="122"/>
        <end position="152"/>
    </location>
</feature>
<keyword evidence="2" id="KW-1133">Transmembrane helix</keyword>